<accession>A0A540MB01</accession>
<sequence length="72" mass="8137">MGAHIGARQILHTPSNHFFPSLGQTTQSDQLTQLNPTRSKAPYKSQPKIQYPFTIHVQATKIHKKNIMVTLN</sequence>
<keyword evidence="3" id="KW-1185">Reference proteome</keyword>
<evidence type="ECO:0000256" key="1">
    <source>
        <dbReference type="SAM" id="MobiDB-lite"/>
    </source>
</evidence>
<gene>
    <name evidence="2" type="ORF">C1H46_018496</name>
</gene>
<organism evidence="2 3">
    <name type="scientific">Malus baccata</name>
    <name type="common">Siberian crab apple</name>
    <name type="synonym">Pyrus baccata</name>
    <dbReference type="NCBI Taxonomy" id="106549"/>
    <lineage>
        <taxon>Eukaryota</taxon>
        <taxon>Viridiplantae</taxon>
        <taxon>Streptophyta</taxon>
        <taxon>Embryophyta</taxon>
        <taxon>Tracheophyta</taxon>
        <taxon>Spermatophyta</taxon>
        <taxon>Magnoliopsida</taxon>
        <taxon>eudicotyledons</taxon>
        <taxon>Gunneridae</taxon>
        <taxon>Pentapetalae</taxon>
        <taxon>rosids</taxon>
        <taxon>fabids</taxon>
        <taxon>Rosales</taxon>
        <taxon>Rosaceae</taxon>
        <taxon>Amygdaloideae</taxon>
        <taxon>Maleae</taxon>
        <taxon>Malus</taxon>
    </lineage>
</organism>
<evidence type="ECO:0000313" key="3">
    <source>
        <dbReference type="Proteomes" id="UP000315295"/>
    </source>
</evidence>
<dbReference type="EMBL" id="VIEB01000304">
    <property type="protein sequence ID" value="TQD95858.1"/>
    <property type="molecule type" value="Genomic_DNA"/>
</dbReference>
<dbReference type="Proteomes" id="UP000315295">
    <property type="component" value="Unassembled WGS sequence"/>
</dbReference>
<feature type="compositionally biased region" description="Polar residues" evidence="1">
    <location>
        <begin position="12"/>
        <end position="38"/>
    </location>
</feature>
<reference evidence="2 3" key="1">
    <citation type="journal article" date="2019" name="G3 (Bethesda)">
        <title>Sequencing of a Wild Apple (Malus baccata) Genome Unravels the Differences Between Cultivated and Wild Apple Species Regarding Disease Resistance and Cold Tolerance.</title>
        <authorList>
            <person name="Chen X."/>
        </authorList>
    </citation>
    <scope>NUCLEOTIDE SEQUENCE [LARGE SCALE GENOMIC DNA]</scope>
    <source>
        <strain evidence="3">cv. Shandingzi</strain>
        <tissue evidence="2">Leaves</tissue>
    </source>
</reference>
<proteinExistence type="predicted"/>
<evidence type="ECO:0000313" key="2">
    <source>
        <dbReference type="EMBL" id="TQD95858.1"/>
    </source>
</evidence>
<protein>
    <submittedName>
        <fullName evidence="2">Uncharacterized protein</fullName>
    </submittedName>
</protein>
<dbReference type="AlphaFoldDB" id="A0A540MB01"/>
<name>A0A540MB01_MALBA</name>
<comment type="caution">
    <text evidence="2">The sequence shown here is derived from an EMBL/GenBank/DDBJ whole genome shotgun (WGS) entry which is preliminary data.</text>
</comment>
<feature type="region of interest" description="Disordered" evidence="1">
    <location>
        <begin position="1"/>
        <end position="45"/>
    </location>
</feature>